<evidence type="ECO:0000313" key="3">
    <source>
        <dbReference type="EMBL" id="TYS67440.1"/>
    </source>
</evidence>
<dbReference type="EMBL" id="VTEV01000005">
    <property type="protein sequence ID" value="TYS67440.1"/>
    <property type="molecule type" value="Genomic_DNA"/>
</dbReference>
<accession>A0A5D4SVP1</accession>
<reference evidence="3 4" key="1">
    <citation type="submission" date="2019-08" db="EMBL/GenBank/DDBJ databases">
        <title>Bacillus genomes from the desert of Cuatro Cienegas, Coahuila.</title>
        <authorList>
            <person name="Olmedo-Alvarez G."/>
        </authorList>
    </citation>
    <scope>NUCLEOTIDE SEQUENCE [LARGE SCALE GENOMIC DNA]</scope>
    <source>
        <strain evidence="3 4">CH28_1T</strain>
    </source>
</reference>
<organism evidence="3 4">
    <name type="scientific">Sutcliffiella horikoshii</name>
    <dbReference type="NCBI Taxonomy" id="79883"/>
    <lineage>
        <taxon>Bacteria</taxon>
        <taxon>Bacillati</taxon>
        <taxon>Bacillota</taxon>
        <taxon>Bacilli</taxon>
        <taxon>Bacillales</taxon>
        <taxon>Bacillaceae</taxon>
        <taxon>Sutcliffiella</taxon>
    </lineage>
</organism>
<evidence type="ECO:0000313" key="4">
    <source>
        <dbReference type="Proteomes" id="UP000322524"/>
    </source>
</evidence>
<dbReference type="AlphaFoldDB" id="A0A5D4SVP1"/>
<feature type="signal peptide" evidence="1">
    <location>
        <begin position="1"/>
        <end position="23"/>
    </location>
</feature>
<dbReference type="RefSeq" id="WP_148988555.1">
    <property type="nucleotide sequence ID" value="NZ_VTEV01000005.1"/>
</dbReference>
<feature type="domain" description="YhfM-like" evidence="2">
    <location>
        <begin position="42"/>
        <end position="127"/>
    </location>
</feature>
<dbReference type="OrthoDB" id="2738838at2"/>
<proteinExistence type="predicted"/>
<feature type="chain" id="PRO_5022995669" description="YhfM-like domain-containing protein" evidence="1">
    <location>
        <begin position="24"/>
        <end position="136"/>
    </location>
</feature>
<dbReference type="Pfam" id="PF26353">
    <property type="entry name" value="YhfM"/>
    <property type="match status" value="1"/>
</dbReference>
<name>A0A5D4SVP1_9BACI</name>
<gene>
    <name evidence="3" type="ORF">FZC76_12670</name>
</gene>
<dbReference type="PROSITE" id="PS51257">
    <property type="entry name" value="PROKAR_LIPOPROTEIN"/>
    <property type="match status" value="1"/>
</dbReference>
<protein>
    <recommendedName>
        <fullName evidence="2">YhfM-like domain-containing protein</fullName>
    </recommendedName>
</protein>
<dbReference type="InterPro" id="IPR058780">
    <property type="entry name" value="YhfM-like_dom"/>
</dbReference>
<evidence type="ECO:0000259" key="2">
    <source>
        <dbReference type="Pfam" id="PF26353"/>
    </source>
</evidence>
<dbReference type="Proteomes" id="UP000322524">
    <property type="component" value="Unassembled WGS sequence"/>
</dbReference>
<comment type="caution">
    <text evidence="3">The sequence shown here is derived from an EMBL/GenBank/DDBJ whole genome shotgun (WGS) entry which is preliminary data.</text>
</comment>
<evidence type="ECO:0000256" key="1">
    <source>
        <dbReference type="SAM" id="SignalP"/>
    </source>
</evidence>
<keyword evidence="1" id="KW-0732">Signal</keyword>
<sequence length="136" mass="15453">MKKISFIIIFALLLMACSVDKTAEVKQTIDQITIHQMENFSQVKDDSEKILTIQEHIKRIQNAFSSAKKEPGVVEMTDPHYKVKLNGETFFLWIHESSGTIMNTKDTHVIYSLSEEAATEVFKLLENVYGGDKVGE</sequence>